<dbReference type="GO" id="GO:0016301">
    <property type="term" value="F:kinase activity"/>
    <property type="evidence" value="ECO:0007669"/>
    <property type="project" value="UniProtKB-KW"/>
</dbReference>
<dbReference type="Pfam" id="PF18181">
    <property type="entry name" value="SLATT_1"/>
    <property type="match status" value="1"/>
</dbReference>
<name>A0AAN4Q5W5_PSESF</name>
<reference evidence="4 5" key="1">
    <citation type="submission" date="2018-04" db="EMBL/GenBank/DDBJ databases">
        <title>Draft genome sequence of Pseudomonas syringae pv. actinidiae biovar 3 strains isolated from kiwifruit in Kagawa prefecture.</title>
        <authorList>
            <person name="Tabuchi M."/>
            <person name="Saito M."/>
            <person name="Fujiwara S."/>
            <person name="Sasa N."/>
            <person name="Akimitsu K."/>
            <person name="Gomi K."/>
            <person name="Konishi-Sugita S."/>
            <person name="Hamano K."/>
            <person name="Kataoka I."/>
        </authorList>
    </citation>
    <scope>NUCLEOTIDE SEQUENCE [LARGE SCALE GENOMIC DNA]</scope>
    <source>
        <strain evidence="4 5">MAFF212211</strain>
    </source>
</reference>
<evidence type="ECO:0000313" key="4">
    <source>
        <dbReference type="EMBL" id="GBH17968.1"/>
    </source>
</evidence>
<sequence>MQEKDFPALYQSTDQLSKERQGDFFRALGANLFLLVCAASLSVINFPHWSMAVLQVLTLLGALGCSVFLATQRPEIFWYAGRAVAESIKTLAWRYVSKAEPFDDEDEAAKEMFRRKIKAVFDQNRDMASVLTSHLDSPQISEKMTQLRSQSLEERRAAYFEHRIEDQLAWYKAKATSNASAAKWFFRLLITVNVVAIILALVRIAFSTAPYWPTDVMVAAAASLLSWMQAKRYTELSASYALTAFEIQFVREQSQVEMTEQRFSSFVGDAENAFSREHTQWVARKDN</sequence>
<feature type="transmembrane region" description="Helical" evidence="1">
    <location>
        <begin position="24"/>
        <end position="46"/>
    </location>
</feature>
<dbReference type="Pfam" id="PF18184">
    <property type="entry name" value="SLATT_3"/>
    <property type="match status" value="1"/>
</dbReference>
<keyword evidence="1" id="KW-0472">Membrane</keyword>
<keyword evidence="4" id="KW-0418">Kinase</keyword>
<dbReference type="RefSeq" id="WP_017685074.1">
    <property type="nucleotide sequence ID" value="NZ_BGKA01000130.1"/>
</dbReference>
<feature type="domain" description="SMODS and SLOG-associating 2TM effector" evidence="2">
    <location>
        <begin position="159"/>
        <end position="281"/>
    </location>
</feature>
<dbReference type="NCBIfam" id="NF033610">
    <property type="entry name" value="SLATT_3"/>
    <property type="match status" value="1"/>
</dbReference>
<evidence type="ECO:0000256" key="1">
    <source>
        <dbReference type="SAM" id="Phobius"/>
    </source>
</evidence>
<protein>
    <submittedName>
        <fullName evidence="4">Carbamate kinase</fullName>
    </submittedName>
</protein>
<accession>A0AAN4Q5W5</accession>
<keyword evidence="1" id="KW-1133">Transmembrane helix</keyword>
<evidence type="ECO:0000259" key="3">
    <source>
        <dbReference type="Pfam" id="PF18184"/>
    </source>
</evidence>
<evidence type="ECO:0000313" key="5">
    <source>
        <dbReference type="Proteomes" id="UP000248291"/>
    </source>
</evidence>
<keyword evidence="1" id="KW-0812">Transmembrane</keyword>
<dbReference type="EMBL" id="BGKA01000130">
    <property type="protein sequence ID" value="GBH17968.1"/>
    <property type="molecule type" value="Genomic_DNA"/>
</dbReference>
<organism evidence="4 5">
    <name type="scientific">Pseudomonas syringae pv. actinidiae</name>
    <dbReference type="NCBI Taxonomy" id="103796"/>
    <lineage>
        <taxon>Bacteria</taxon>
        <taxon>Pseudomonadati</taxon>
        <taxon>Pseudomonadota</taxon>
        <taxon>Gammaproteobacteria</taxon>
        <taxon>Pseudomonadales</taxon>
        <taxon>Pseudomonadaceae</taxon>
        <taxon>Pseudomonas</taxon>
        <taxon>Pseudomonas syringae</taxon>
    </lineage>
</organism>
<gene>
    <name evidence="4" type="ORF">KPSA3_03945</name>
</gene>
<feature type="transmembrane region" description="Helical" evidence="1">
    <location>
        <begin position="184"/>
        <end position="205"/>
    </location>
</feature>
<dbReference type="AlphaFoldDB" id="A0AAN4Q5W5"/>
<dbReference type="NCBIfam" id="NF033634">
    <property type="entry name" value="SLATT_1"/>
    <property type="match status" value="1"/>
</dbReference>
<proteinExistence type="predicted"/>
<keyword evidence="4" id="KW-0808">Transferase</keyword>
<comment type="caution">
    <text evidence="4">The sequence shown here is derived from an EMBL/GenBank/DDBJ whole genome shotgun (WGS) entry which is preliminary data.</text>
</comment>
<feature type="transmembrane region" description="Helical" evidence="1">
    <location>
        <begin position="211"/>
        <end position="228"/>
    </location>
</feature>
<dbReference type="InterPro" id="IPR041116">
    <property type="entry name" value="SLATT_3"/>
</dbReference>
<feature type="transmembrane region" description="Helical" evidence="1">
    <location>
        <begin position="52"/>
        <end position="70"/>
    </location>
</feature>
<dbReference type="InterPro" id="IPR040884">
    <property type="entry name" value="SLATT_1"/>
</dbReference>
<dbReference type="Proteomes" id="UP000248291">
    <property type="component" value="Unassembled WGS sequence"/>
</dbReference>
<evidence type="ECO:0000259" key="2">
    <source>
        <dbReference type="Pfam" id="PF18181"/>
    </source>
</evidence>
<feature type="domain" description="SMODS and SLOG-associating 2TM effector" evidence="3">
    <location>
        <begin position="7"/>
        <end position="156"/>
    </location>
</feature>